<dbReference type="AlphaFoldDB" id="A0A058ZVT9"/>
<proteinExistence type="predicted"/>
<dbReference type="Gramene" id="KCW45564">
    <property type="protein sequence ID" value="KCW45564"/>
    <property type="gene ID" value="EUGRSUZ_L00701"/>
</dbReference>
<organism evidence="2">
    <name type="scientific">Eucalyptus grandis</name>
    <name type="common">Flooded gum</name>
    <dbReference type="NCBI Taxonomy" id="71139"/>
    <lineage>
        <taxon>Eukaryota</taxon>
        <taxon>Viridiplantae</taxon>
        <taxon>Streptophyta</taxon>
        <taxon>Embryophyta</taxon>
        <taxon>Tracheophyta</taxon>
        <taxon>Spermatophyta</taxon>
        <taxon>Magnoliopsida</taxon>
        <taxon>eudicotyledons</taxon>
        <taxon>Gunneridae</taxon>
        <taxon>Pentapetalae</taxon>
        <taxon>rosids</taxon>
        <taxon>malvids</taxon>
        <taxon>Myrtales</taxon>
        <taxon>Myrtaceae</taxon>
        <taxon>Myrtoideae</taxon>
        <taxon>Eucalypteae</taxon>
        <taxon>Eucalyptus</taxon>
    </lineage>
</organism>
<evidence type="ECO:0000313" key="2">
    <source>
        <dbReference type="EMBL" id="KCW45564.1"/>
    </source>
</evidence>
<reference evidence="1" key="3">
    <citation type="submission" date="2023-04" db="EMBL/GenBank/DDBJ databases">
        <title>WGS assembly of Eucalyptus grandis.</title>
        <authorList>
            <person name="Myburg A."/>
            <person name="Grattapaglia D."/>
            <person name="Tuskan G."/>
            <person name="Hellsten U."/>
            <person name="Hayes R."/>
            <person name="Grimwood J."/>
            <person name="Jenkins J."/>
            <person name="Lindquist E."/>
            <person name="Tice H."/>
            <person name="Bauer D."/>
            <person name="Goodstein D."/>
            <person name="Dubchak I."/>
            <person name="Poliakov A."/>
            <person name="Mizrachi E."/>
            <person name="Kullan A."/>
            <person name="Hussey S."/>
            <person name="Pinard D."/>
            <person name="Van D."/>
            <person name="Singh P."/>
            <person name="Van J."/>
            <person name="Silva-Junior O."/>
            <person name="Togawa R."/>
            <person name="Pappas M."/>
            <person name="Faria D."/>
            <person name="Sansaloni C."/>
            <person name="Petroli C."/>
            <person name="Yang X."/>
            <person name="Ranjan P."/>
            <person name="Tschaplinski T."/>
            <person name="Ye C."/>
            <person name="Li T."/>
            <person name="Sterck L."/>
            <person name="Vanneste K."/>
            <person name="Murat F."/>
            <person name="Soler M."/>
            <person name="Clemente H."/>
            <person name="Saidi N."/>
            <person name="Cassan-Wang H."/>
            <person name="Dunand C."/>
            <person name="Hefer C."/>
            <person name="Bornberg-Bauer E."/>
            <person name="Kersting A."/>
            <person name="Vining K."/>
            <person name="Amarasinghe V."/>
            <person name="Ranik M."/>
            <person name="Naithani S."/>
            <person name="Elser J."/>
            <person name="Boyd A."/>
            <person name="Liston A."/>
            <person name="Spatafora J."/>
            <person name="Dharmwardhana P."/>
            <person name="Raja R."/>
            <person name="Sullivan C."/>
            <person name="Romanel E."/>
            <person name="Alves-Ferreira M."/>
            <person name="Kulheim C."/>
            <person name="Foley W."/>
            <person name="Carocha V."/>
            <person name="Paiva J."/>
            <person name="Kudrna D."/>
            <person name="Brommonschenkel S."/>
            <person name="Pasquali G."/>
            <person name="Byrne M."/>
            <person name="Rigault P."/>
            <person name="Tibbits J."/>
            <person name="Spokevicius A."/>
            <person name="Jones R."/>
            <person name="Steane D."/>
            <person name="Vaillancourt R."/>
            <person name="Potts B."/>
            <person name="Joubert F."/>
            <person name="Barry K."/>
            <person name="Pappas G."/>
            <person name="Strauss S."/>
            <person name="Jaiswal P."/>
            <person name="Grima-Pettenati J."/>
            <person name="Salse J."/>
            <person name="Van D."/>
            <person name="Rokhsar D."/>
            <person name="Schmutz J."/>
        </authorList>
    </citation>
    <scope>NUCLEOTIDE SEQUENCE</scope>
    <source>
        <tissue evidence="1">Leaf extractions</tissue>
    </source>
</reference>
<reference evidence="2" key="1">
    <citation type="submission" date="2013-07" db="EMBL/GenBank/DDBJ databases">
        <title>The genome of Eucalyptus grandis.</title>
        <authorList>
            <person name="Schmutz J."/>
            <person name="Hayes R."/>
            <person name="Myburg A."/>
            <person name="Tuskan G."/>
            <person name="Grattapaglia D."/>
            <person name="Rokhsar D.S."/>
        </authorList>
    </citation>
    <scope>NUCLEOTIDE SEQUENCE</scope>
    <source>
        <tissue evidence="2">Leaf extractions</tissue>
    </source>
</reference>
<name>A0A058ZVT9_EUCGR</name>
<sequence>MSAKLAKPVFTGGEGTFTVHRLPHPCCLRLQPDTVPTVAGAGSSTLAAPPCRSTAPDAVAPRPAQAPFRSTRASHRVCHCRASCSATTRSAAPEQQPEIRRHHRVPPRQKLFNPLLDCSSETASVRDPVASLEFDAVAVSLLPSLARGSCRTPSASVSALARSPICRAGTPISPPTRLQPAPALRRAGLLSAQRLLKP</sequence>
<gene>
    <name evidence="2" type="ORF">EUGRSUZ_L00701</name>
</gene>
<evidence type="ECO:0000313" key="3">
    <source>
        <dbReference type="Proteomes" id="UP000030711"/>
    </source>
</evidence>
<keyword evidence="3" id="KW-1185">Reference proteome</keyword>
<accession>A0A058ZVT9</accession>
<dbReference type="EMBL" id="MU848288">
    <property type="protein sequence ID" value="KAK2633031.1"/>
    <property type="molecule type" value="Genomic_DNA"/>
</dbReference>
<protein>
    <submittedName>
        <fullName evidence="2">Uncharacterized protein</fullName>
    </submittedName>
</protein>
<reference evidence="1" key="2">
    <citation type="journal article" date="2014" name="Nature">
        <title>The genome of Eucalyptus grandis.</title>
        <authorList>
            <person name="Myburg A.A."/>
            <person name="Grattapaglia D."/>
            <person name="Tuskan G.A."/>
            <person name="Hellsten U."/>
            <person name="Hayes R.D."/>
            <person name="Grimwood J."/>
            <person name="Jenkins J."/>
            <person name="Lindquist E."/>
            <person name="Tice H."/>
            <person name="Bauer D."/>
            <person name="Goodstein D.M."/>
            <person name="Dubchak I."/>
            <person name="Poliakov A."/>
            <person name="Mizrachi E."/>
            <person name="Kullan A.R."/>
            <person name="Hussey S.G."/>
            <person name="Pinard D."/>
            <person name="van der Merwe K."/>
            <person name="Singh P."/>
            <person name="van Jaarsveld I."/>
            <person name="Silva-Junior O.B."/>
            <person name="Togawa R.C."/>
            <person name="Pappas M.R."/>
            <person name="Faria D.A."/>
            <person name="Sansaloni C.P."/>
            <person name="Petroli C.D."/>
            <person name="Yang X."/>
            <person name="Ranjan P."/>
            <person name="Tschaplinski T.J."/>
            <person name="Ye C.Y."/>
            <person name="Li T."/>
            <person name="Sterck L."/>
            <person name="Vanneste K."/>
            <person name="Murat F."/>
            <person name="Soler M."/>
            <person name="Clemente H.S."/>
            <person name="Saidi N."/>
            <person name="Cassan-Wang H."/>
            <person name="Dunand C."/>
            <person name="Hefer C.A."/>
            <person name="Bornberg-Bauer E."/>
            <person name="Kersting A.R."/>
            <person name="Vining K."/>
            <person name="Amarasinghe V."/>
            <person name="Ranik M."/>
            <person name="Naithani S."/>
            <person name="Elser J."/>
            <person name="Boyd A.E."/>
            <person name="Liston A."/>
            <person name="Spatafora J.W."/>
            <person name="Dharmwardhana P."/>
            <person name="Raja R."/>
            <person name="Sullivan C."/>
            <person name="Romanel E."/>
            <person name="Alves-Ferreira M."/>
            <person name="Kulheim C."/>
            <person name="Foley W."/>
            <person name="Carocha V."/>
            <person name="Paiva J."/>
            <person name="Kudrna D."/>
            <person name="Brommonschenkel S.H."/>
            <person name="Pasquali G."/>
            <person name="Byrne M."/>
            <person name="Rigault P."/>
            <person name="Tibbits J."/>
            <person name="Spokevicius A."/>
            <person name="Jones R.C."/>
            <person name="Steane D.A."/>
            <person name="Vaillancourt R.E."/>
            <person name="Potts B.M."/>
            <person name="Joubert F."/>
            <person name="Barry K."/>
            <person name="Pappas G.J."/>
            <person name="Strauss S.H."/>
            <person name="Jaiswal P."/>
            <person name="Grima-Pettenati J."/>
            <person name="Salse J."/>
            <person name="Van de Peer Y."/>
            <person name="Rokhsar D.S."/>
            <person name="Schmutz J."/>
        </authorList>
    </citation>
    <scope>NUCLEOTIDE SEQUENCE</scope>
    <source>
        <tissue evidence="1">Leaf extractions</tissue>
    </source>
</reference>
<dbReference type="EMBL" id="KK198800">
    <property type="protein sequence ID" value="KCW45564.1"/>
    <property type="molecule type" value="Genomic_DNA"/>
</dbReference>
<dbReference type="InParanoid" id="A0A058ZVT9"/>
<reference evidence="1" key="4">
    <citation type="submission" date="2023-07" db="EMBL/GenBank/DDBJ databases">
        <authorList>
            <person name="Myburg A.A."/>
            <person name="Grattapaglia D."/>
            <person name="Tuskan G.A."/>
            <person name="Hellsten U."/>
            <person name="Hayes R.D."/>
            <person name="Grimwood J."/>
            <person name="Jenkins J."/>
            <person name="Lindquist E."/>
            <person name="Tice H."/>
            <person name="Bauer D."/>
            <person name="Goodstein D.M."/>
            <person name="Dubchak I."/>
            <person name="Poliakov A."/>
            <person name="Mizrachi E."/>
            <person name="Kullan A.R."/>
            <person name="Hussey S.G."/>
            <person name="Pinard D."/>
            <person name="Van D.M."/>
            <person name="Singh P."/>
            <person name="Van J.I."/>
            <person name="Silva-Junior O.B."/>
            <person name="Togawa R.C."/>
            <person name="Pappas M.R."/>
            <person name="Faria D.A."/>
            <person name="Sansaloni C.P."/>
            <person name="Petroli C.D."/>
            <person name="Yang X."/>
            <person name="Ranjan P."/>
            <person name="Tschaplinski T.J."/>
            <person name="Ye C.Y."/>
            <person name="Li T."/>
            <person name="Sterck L."/>
            <person name="Vanneste K."/>
            <person name="Murat F."/>
            <person name="Soler M."/>
            <person name="Clemente H.S."/>
            <person name="Saidi N."/>
            <person name="Cassan-Wang H."/>
            <person name="Dunand C."/>
            <person name="Hefer C.A."/>
            <person name="Bornberg-Bauer E."/>
            <person name="Kersting A.R."/>
            <person name="Vining K."/>
            <person name="Amarasinghe V."/>
            <person name="Ranik M."/>
            <person name="Naithani S."/>
            <person name="Elser J."/>
            <person name="Boyd A.E."/>
            <person name="Liston A."/>
            <person name="Spatafora J.W."/>
            <person name="Dharmwardhana P."/>
            <person name="Raja R."/>
            <person name="Sullivan C."/>
            <person name="Romanel E."/>
            <person name="Alves-Ferreira M."/>
            <person name="Kulheim C."/>
            <person name="Foley W."/>
            <person name="Carocha V."/>
            <person name="Paiva J."/>
            <person name="Kudrna D."/>
            <person name="Brommonschenkel S.H."/>
            <person name="Pasquali G."/>
            <person name="Byrne M."/>
            <person name="Rigault P."/>
            <person name="Tibbits J."/>
            <person name="Spokevicius A."/>
            <person name="Jones R.C."/>
            <person name="Steane D.A."/>
            <person name="Vaillancourt R.E."/>
            <person name="Potts B.M."/>
            <person name="Joubert F."/>
            <person name="Barry K."/>
            <person name="Pappas G.J."/>
            <person name="Strauss S.H."/>
            <person name="Jaiswal P."/>
            <person name="Grima-Pettenati J."/>
            <person name="Salse J."/>
            <person name="Van D.P."/>
            <person name="Rokhsar D.S."/>
            <person name="Schmutz J."/>
        </authorList>
    </citation>
    <scope>NUCLEOTIDE SEQUENCE</scope>
    <source>
        <tissue evidence="1">Leaf extractions</tissue>
    </source>
</reference>
<dbReference type="Proteomes" id="UP000030711">
    <property type="component" value="Unassembled WGS sequence"/>
</dbReference>
<evidence type="ECO:0000313" key="1">
    <source>
        <dbReference type="EMBL" id="KAK2633031.1"/>
    </source>
</evidence>